<comment type="caution">
    <text evidence="2">The sequence shown here is derived from an EMBL/GenBank/DDBJ whole genome shotgun (WGS) entry which is preliminary data.</text>
</comment>
<evidence type="ECO:0000313" key="2">
    <source>
        <dbReference type="EMBL" id="KAH3889843.1"/>
    </source>
</evidence>
<sequence>MDCSAPAMVEMGKTECCTIENETGCCMPNQNSTKMQEIGIYLGAVTAALAAMCIYCFWCRKNQSVVKVQQFVASKFHRLQETCKCISCCRRQVESRRRLEALKEAAREVPALQLPSEASAQDPTFDTFWNGQMVKST</sequence>
<reference evidence="2" key="1">
    <citation type="journal article" date="2019" name="bioRxiv">
        <title>The Genome of the Zebra Mussel, Dreissena polymorpha: A Resource for Invasive Species Research.</title>
        <authorList>
            <person name="McCartney M.A."/>
            <person name="Auch B."/>
            <person name="Kono T."/>
            <person name="Mallez S."/>
            <person name="Zhang Y."/>
            <person name="Obille A."/>
            <person name="Becker A."/>
            <person name="Abrahante J.E."/>
            <person name="Garbe J."/>
            <person name="Badalamenti J.P."/>
            <person name="Herman A."/>
            <person name="Mangelson H."/>
            <person name="Liachko I."/>
            <person name="Sullivan S."/>
            <person name="Sone E.D."/>
            <person name="Koren S."/>
            <person name="Silverstein K.A.T."/>
            <person name="Beckman K.B."/>
            <person name="Gohl D.M."/>
        </authorList>
    </citation>
    <scope>NUCLEOTIDE SEQUENCE</scope>
    <source>
        <strain evidence="2">Duluth1</strain>
        <tissue evidence="2">Whole animal</tissue>
    </source>
</reference>
<keyword evidence="1" id="KW-1133">Transmembrane helix</keyword>
<feature type="transmembrane region" description="Helical" evidence="1">
    <location>
        <begin position="38"/>
        <end position="58"/>
    </location>
</feature>
<evidence type="ECO:0000256" key="1">
    <source>
        <dbReference type="SAM" id="Phobius"/>
    </source>
</evidence>
<accession>A0A9D4S463</accession>
<evidence type="ECO:0008006" key="4">
    <source>
        <dbReference type="Google" id="ProtNLM"/>
    </source>
</evidence>
<proteinExistence type="predicted"/>
<organism evidence="2 3">
    <name type="scientific">Dreissena polymorpha</name>
    <name type="common">Zebra mussel</name>
    <name type="synonym">Mytilus polymorpha</name>
    <dbReference type="NCBI Taxonomy" id="45954"/>
    <lineage>
        <taxon>Eukaryota</taxon>
        <taxon>Metazoa</taxon>
        <taxon>Spiralia</taxon>
        <taxon>Lophotrochozoa</taxon>
        <taxon>Mollusca</taxon>
        <taxon>Bivalvia</taxon>
        <taxon>Autobranchia</taxon>
        <taxon>Heteroconchia</taxon>
        <taxon>Euheterodonta</taxon>
        <taxon>Imparidentia</taxon>
        <taxon>Neoheterodontei</taxon>
        <taxon>Myida</taxon>
        <taxon>Dreissenoidea</taxon>
        <taxon>Dreissenidae</taxon>
        <taxon>Dreissena</taxon>
    </lineage>
</organism>
<reference evidence="2" key="2">
    <citation type="submission" date="2020-11" db="EMBL/GenBank/DDBJ databases">
        <authorList>
            <person name="McCartney M.A."/>
            <person name="Auch B."/>
            <person name="Kono T."/>
            <person name="Mallez S."/>
            <person name="Becker A."/>
            <person name="Gohl D.M."/>
            <person name="Silverstein K.A.T."/>
            <person name="Koren S."/>
            <person name="Bechman K.B."/>
            <person name="Herman A."/>
            <person name="Abrahante J.E."/>
            <person name="Garbe J."/>
        </authorList>
    </citation>
    <scope>NUCLEOTIDE SEQUENCE</scope>
    <source>
        <strain evidence="2">Duluth1</strain>
        <tissue evidence="2">Whole animal</tissue>
    </source>
</reference>
<keyword evidence="1" id="KW-0472">Membrane</keyword>
<dbReference type="OrthoDB" id="6301403at2759"/>
<keyword evidence="3" id="KW-1185">Reference proteome</keyword>
<gene>
    <name evidence="2" type="ORF">DPMN_013908</name>
</gene>
<keyword evidence="1" id="KW-0812">Transmembrane</keyword>
<dbReference type="Proteomes" id="UP000828390">
    <property type="component" value="Unassembled WGS sequence"/>
</dbReference>
<evidence type="ECO:0000313" key="3">
    <source>
        <dbReference type="Proteomes" id="UP000828390"/>
    </source>
</evidence>
<name>A0A9D4S463_DREPO</name>
<dbReference type="EMBL" id="JAIWYP010000001">
    <property type="protein sequence ID" value="KAH3889843.1"/>
    <property type="molecule type" value="Genomic_DNA"/>
</dbReference>
<protein>
    <recommendedName>
        <fullName evidence="4">Transmembrane protein</fullName>
    </recommendedName>
</protein>
<dbReference type="AlphaFoldDB" id="A0A9D4S463"/>